<dbReference type="SUPFAM" id="SSF51735">
    <property type="entry name" value="NAD(P)-binding Rossmann-fold domains"/>
    <property type="match status" value="1"/>
</dbReference>
<dbReference type="PANTHER" id="PTHR44196:SF1">
    <property type="entry name" value="DEHYDROGENASE_REDUCTASE SDR FAMILY MEMBER 7B"/>
    <property type="match status" value="1"/>
</dbReference>
<gene>
    <name evidence="4" type="ORF">GGQ88_002218</name>
</gene>
<evidence type="ECO:0000313" key="5">
    <source>
        <dbReference type="Proteomes" id="UP000562395"/>
    </source>
</evidence>
<proteinExistence type="inferred from homology"/>
<keyword evidence="5" id="KW-1185">Reference proteome</keyword>
<evidence type="ECO:0000256" key="2">
    <source>
        <dbReference type="ARBA" id="ARBA00023002"/>
    </source>
</evidence>
<dbReference type="GO" id="GO:0016020">
    <property type="term" value="C:membrane"/>
    <property type="evidence" value="ECO:0007669"/>
    <property type="project" value="TreeGrafter"/>
</dbReference>
<dbReference type="PRINTS" id="PR00080">
    <property type="entry name" value="SDRFAMILY"/>
</dbReference>
<reference evidence="4 5" key="1">
    <citation type="submission" date="2020-08" db="EMBL/GenBank/DDBJ databases">
        <title>Genomic Encyclopedia of Type Strains, Phase IV (KMG-IV): sequencing the most valuable type-strain genomes for metagenomic binning, comparative biology and taxonomic classification.</title>
        <authorList>
            <person name="Goeker M."/>
        </authorList>
    </citation>
    <scope>NUCLEOTIDE SEQUENCE [LARGE SCALE GENOMIC DNA]</scope>
    <source>
        <strain evidence="4 5">DSM 14552</strain>
    </source>
</reference>
<evidence type="ECO:0000256" key="1">
    <source>
        <dbReference type="ARBA" id="ARBA00006484"/>
    </source>
</evidence>
<organism evidence="4 5">
    <name type="scientific">Novosphingobium hassiacum</name>
    <dbReference type="NCBI Taxonomy" id="173676"/>
    <lineage>
        <taxon>Bacteria</taxon>
        <taxon>Pseudomonadati</taxon>
        <taxon>Pseudomonadota</taxon>
        <taxon>Alphaproteobacteria</taxon>
        <taxon>Sphingomonadales</taxon>
        <taxon>Sphingomonadaceae</taxon>
        <taxon>Novosphingobium</taxon>
    </lineage>
</organism>
<dbReference type="Pfam" id="PF00106">
    <property type="entry name" value="adh_short"/>
    <property type="match status" value="1"/>
</dbReference>
<evidence type="ECO:0000313" key="4">
    <source>
        <dbReference type="EMBL" id="MBB3860949.1"/>
    </source>
</evidence>
<dbReference type="PROSITE" id="PS00061">
    <property type="entry name" value="ADH_SHORT"/>
    <property type="match status" value="1"/>
</dbReference>
<accession>A0A7W5ZXA4</accession>
<dbReference type="CDD" id="cd05233">
    <property type="entry name" value="SDR_c"/>
    <property type="match status" value="1"/>
</dbReference>
<name>A0A7W5ZXA4_9SPHN</name>
<keyword evidence="2" id="KW-0560">Oxidoreductase</keyword>
<evidence type="ECO:0000256" key="3">
    <source>
        <dbReference type="RuleBase" id="RU000363"/>
    </source>
</evidence>
<dbReference type="GO" id="GO:0016491">
    <property type="term" value="F:oxidoreductase activity"/>
    <property type="evidence" value="ECO:0007669"/>
    <property type="project" value="UniProtKB-KW"/>
</dbReference>
<dbReference type="PANTHER" id="PTHR44196">
    <property type="entry name" value="DEHYDROGENASE/REDUCTASE SDR FAMILY MEMBER 7B"/>
    <property type="match status" value="1"/>
</dbReference>
<sequence>MGKLDGRFAAITGASRGMGRRFAEALVSEGATVALFARPSDKLDEAAAILGDRALPVACDVSDPESVRAAFATVERVFGGLDILVNNAGVSLISKIDEVSDEDVQSEVGINLMGPIYMCRSALPLLRRSGRADIINISSEAVKLPWPSQSIYAATKAGLEAFTTGLRAEVRRDLIRVTTLRSGYVSGGELARHWSEEKTAEFFRVAAETGHARLAGTTGISPHSMAEALVAILTLPRDVDVDLIELRPTAP</sequence>
<dbReference type="InterPro" id="IPR020904">
    <property type="entry name" value="Sc_DH/Rdtase_CS"/>
</dbReference>
<dbReference type="AlphaFoldDB" id="A0A7W5ZXA4"/>
<dbReference type="Proteomes" id="UP000562395">
    <property type="component" value="Unassembled WGS sequence"/>
</dbReference>
<protein>
    <submittedName>
        <fullName evidence="4">NADP-dependent 3-hydroxy acid dehydrogenase YdfG</fullName>
    </submittedName>
</protein>
<comment type="similarity">
    <text evidence="1 3">Belongs to the short-chain dehydrogenases/reductases (SDR) family.</text>
</comment>
<dbReference type="InterPro" id="IPR036291">
    <property type="entry name" value="NAD(P)-bd_dom_sf"/>
</dbReference>
<dbReference type="PRINTS" id="PR00081">
    <property type="entry name" value="GDHRDH"/>
</dbReference>
<dbReference type="Gene3D" id="3.40.50.720">
    <property type="entry name" value="NAD(P)-binding Rossmann-like Domain"/>
    <property type="match status" value="1"/>
</dbReference>
<dbReference type="EMBL" id="JACICY010000004">
    <property type="protein sequence ID" value="MBB3860949.1"/>
    <property type="molecule type" value="Genomic_DNA"/>
</dbReference>
<comment type="caution">
    <text evidence="4">The sequence shown here is derived from an EMBL/GenBank/DDBJ whole genome shotgun (WGS) entry which is preliminary data.</text>
</comment>
<dbReference type="InterPro" id="IPR002347">
    <property type="entry name" value="SDR_fam"/>
</dbReference>